<dbReference type="InterPro" id="IPR035906">
    <property type="entry name" value="MetI-like_sf"/>
</dbReference>
<gene>
    <name evidence="16" type="ORF">B5P45_05890</name>
</gene>
<dbReference type="PANTHER" id="PTHR30450">
    <property type="entry name" value="ABC TRANSPORTER PERMEASE"/>
    <property type="match status" value="1"/>
</dbReference>
<evidence type="ECO:0000313" key="17">
    <source>
        <dbReference type="Proteomes" id="UP000232163"/>
    </source>
</evidence>
<proteinExistence type="inferred from homology"/>
<keyword evidence="3 14" id="KW-0813">Transport</keyword>
<evidence type="ECO:0000313" key="16">
    <source>
        <dbReference type="EMBL" id="PIO45757.1"/>
    </source>
</evidence>
<protein>
    <recommendedName>
        <fullName evidence="13">Glutamate/aspartate import permease protein GltK</fullName>
    </recommendedName>
    <alternativeName>
        <fullName evidence="9">Histidine/lysine/arginine/ornithine transport system permease protein HisM</fullName>
    </alternativeName>
</protein>
<dbReference type="KEGG" id="pht:BLM14_08635"/>
<keyword evidence="5 14" id="KW-0812">Transmembrane</keyword>
<dbReference type="GO" id="GO:0022857">
    <property type="term" value="F:transmembrane transporter activity"/>
    <property type="evidence" value="ECO:0007669"/>
    <property type="project" value="InterPro"/>
</dbReference>
<feature type="domain" description="ABC transmembrane type-1" evidence="15">
    <location>
        <begin position="72"/>
        <end position="273"/>
    </location>
</feature>
<dbReference type="EMBL" id="MZMT01000017">
    <property type="protein sequence ID" value="PIO45757.1"/>
    <property type="molecule type" value="Genomic_DNA"/>
</dbReference>
<comment type="subunit">
    <text evidence="12">The complex is composed of two ATP-binding proteins (GltL), two transmembrane proteins (GltJ and GltK) and a solute-binding protein (GltI).</text>
</comment>
<accession>A0A2N9W1Y9</accession>
<keyword evidence="6" id="KW-0029">Amino-acid transport</keyword>
<evidence type="ECO:0000256" key="4">
    <source>
        <dbReference type="ARBA" id="ARBA00022475"/>
    </source>
</evidence>
<comment type="caution">
    <text evidence="16">The sequence shown here is derived from an EMBL/GenBank/DDBJ whole genome shotgun (WGS) entry which is preliminary data.</text>
</comment>
<feature type="transmembrane region" description="Helical" evidence="14">
    <location>
        <begin position="32"/>
        <end position="50"/>
    </location>
</feature>
<comment type="function">
    <text evidence="11">Part of the ABC transporter complex GltIJKL involved in glutamate and aspartate uptake. Probably responsible for the translocation of the substrate across the membrane.</text>
</comment>
<dbReference type="Proteomes" id="UP000232163">
    <property type="component" value="Unassembled WGS sequence"/>
</dbReference>
<feature type="transmembrane region" description="Helical" evidence="14">
    <location>
        <begin position="80"/>
        <end position="100"/>
    </location>
</feature>
<dbReference type="InterPro" id="IPR000515">
    <property type="entry name" value="MetI-like"/>
</dbReference>
<evidence type="ECO:0000259" key="15">
    <source>
        <dbReference type="PROSITE" id="PS50928"/>
    </source>
</evidence>
<dbReference type="InterPro" id="IPR010065">
    <property type="entry name" value="AA_ABC_transptr_permease_3TM"/>
</dbReference>
<name>A0A2N9W1Y9_9HYPH</name>
<evidence type="ECO:0000256" key="7">
    <source>
        <dbReference type="ARBA" id="ARBA00022989"/>
    </source>
</evidence>
<reference evidence="16 17" key="1">
    <citation type="journal article" date="2017" name="Int J Environ Stud">
        <title>Does the Miocene-Pliocene relict legume Oxytropis triphylla form nitrogen-fixing nodules with a combination of bacterial strains?</title>
        <authorList>
            <person name="Safronova V."/>
            <person name="Belimov A."/>
            <person name="Sazanova A."/>
            <person name="Kuznetsova I."/>
            <person name="Popova J."/>
            <person name="Andronov E."/>
            <person name="Verkhozina A."/>
            <person name="Tikhonovich I."/>
        </authorList>
    </citation>
    <scope>NUCLEOTIDE SEQUENCE [LARGE SCALE GENOMIC DNA]</scope>
    <source>
        <strain evidence="16 17">Tri-38</strain>
    </source>
</reference>
<evidence type="ECO:0000256" key="13">
    <source>
        <dbReference type="ARBA" id="ARBA00073645"/>
    </source>
</evidence>
<evidence type="ECO:0000256" key="5">
    <source>
        <dbReference type="ARBA" id="ARBA00022692"/>
    </source>
</evidence>
<dbReference type="Pfam" id="PF00528">
    <property type="entry name" value="BPD_transp_1"/>
    <property type="match status" value="1"/>
</dbReference>
<dbReference type="Gene3D" id="1.10.3720.10">
    <property type="entry name" value="MetI-like"/>
    <property type="match status" value="1"/>
</dbReference>
<evidence type="ECO:0000256" key="12">
    <source>
        <dbReference type="ARBA" id="ARBA00062718"/>
    </source>
</evidence>
<comment type="subcellular location">
    <subcellularLocation>
        <location evidence="1">Cell inner membrane</location>
        <topology evidence="1">Multi-pass membrane protein</topology>
    </subcellularLocation>
    <subcellularLocation>
        <location evidence="14">Cell membrane</location>
        <topology evidence="14">Multi-pass membrane protein</topology>
    </subcellularLocation>
</comment>
<keyword evidence="8 14" id="KW-0472">Membrane</keyword>
<dbReference type="GO" id="GO:0006865">
    <property type="term" value="P:amino acid transport"/>
    <property type="evidence" value="ECO:0007669"/>
    <property type="project" value="UniProtKB-KW"/>
</dbReference>
<evidence type="ECO:0000256" key="8">
    <source>
        <dbReference type="ARBA" id="ARBA00023136"/>
    </source>
</evidence>
<comment type="similarity">
    <text evidence="2">Belongs to the binding-protein-dependent transport system permease family. HisMQ subfamily.</text>
</comment>
<keyword evidence="4" id="KW-1003">Cell membrane</keyword>
<dbReference type="PANTHER" id="PTHR30450:SF2">
    <property type="entry name" value="ABC TRANSPORTER PERMEASE PROTEIN"/>
    <property type="match status" value="1"/>
</dbReference>
<keyword evidence="7 14" id="KW-1133">Transmembrane helix</keyword>
<feature type="transmembrane region" description="Helical" evidence="14">
    <location>
        <begin position="254"/>
        <end position="276"/>
    </location>
</feature>
<evidence type="ECO:0000256" key="2">
    <source>
        <dbReference type="ARBA" id="ARBA00010072"/>
    </source>
</evidence>
<comment type="subunit">
    <text evidence="10">The HisPMQJ complex is composed of two ATP-binding proteins (HisP), two transmembrane proteins (HisM and HisQ) and a solute-binding protein (HisJ). The HisPMQ-ArgT complex is composed of two ATP-binding proteins (HisP), two transmembrane proteins (HisM and HisQ) and a solute-binding protein (ArgT).</text>
</comment>
<organism evidence="16 17">
    <name type="scientific">Phyllobacterium zundukense</name>
    <dbReference type="NCBI Taxonomy" id="1867719"/>
    <lineage>
        <taxon>Bacteria</taxon>
        <taxon>Pseudomonadati</taxon>
        <taxon>Pseudomonadota</taxon>
        <taxon>Alphaproteobacteria</taxon>
        <taxon>Hyphomicrobiales</taxon>
        <taxon>Phyllobacteriaceae</taxon>
        <taxon>Phyllobacterium</taxon>
    </lineage>
</organism>
<evidence type="ECO:0000256" key="9">
    <source>
        <dbReference type="ARBA" id="ARBA00039779"/>
    </source>
</evidence>
<keyword evidence="17" id="KW-1185">Reference proteome</keyword>
<dbReference type="GO" id="GO:0043190">
    <property type="term" value="C:ATP-binding cassette (ABC) transporter complex"/>
    <property type="evidence" value="ECO:0007669"/>
    <property type="project" value="InterPro"/>
</dbReference>
<evidence type="ECO:0000256" key="3">
    <source>
        <dbReference type="ARBA" id="ARBA00022448"/>
    </source>
</evidence>
<evidence type="ECO:0000256" key="14">
    <source>
        <dbReference type="RuleBase" id="RU363032"/>
    </source>
</evidence>
<sequence length="291" mass="31745">MTAITQVSSADDQQQYAIAHLKLVPKRHIGRMIAAAIVLALLAALVRAFSVGQIEWSYVAQFLFAPAILAGLYNTLVMTVAAMAVGIVLGVVIAIMRISGNPVLSSIAVGYVWVFRGAPALLQLMLWFNLALIFPTMGIPGLFEFRTVDIMTPFVAAVLGLGISQGAYTSEVVRSGLLSVDSGQYEAARTIGMTQMKMLRRIVLPQAMRVMVPPIGNEVIGMVKLTSLASVIQYSEILHNAQIIYFANTRVLELLLVASFWYLFVVSVLSVGQHYIERYFGRGTKSLRSAM</sequence>
<dbReference type="NCBIfam" id="TIGR01726">
    <property type="entry name" value="HEQRo_perm_3TM"/>
    <property type="match status" value="1"/>
</dbReference>
<dbReference type="RefSeq" id="WP_100001143.1">
    <property type="nucleotide sequence ID" value="NZ_CP017940.1"/>
</dbReference>
<evidence type="ECO:0000256" key="1">
    <source>
        <dbReference type="ARBA" id="ARBA00004429"/>
    </source>
</evidence>
<dbReference type="PROSITE" id="PS50928">
    <property type="entry name" value="ABC_TM1"/>
    <property type="match status" value="1"/>
</dbReference>
<dbReference type="FunFam" id="1.10.3720.10:FF:000006">
    <property type="entry name" value="Glutamate/aspartate ABC transporter, permease protein GltK"/>
    <property type="match status" value="1"/>
</dbReference>
<dbReference type="CDD" id="cd06261">
    <property type="entry name" value="TM_PBP2"/>
    <property type="match status" value="1"/>
</dbReference>
<dbReference type="AlphaFoldDB" id="A0A2N9W1Y9"/>
<dbReference type="SUPFAM" id="SSF161098">
    <property type="entry name" value="MetI-like"/>
    <property type="match status" value="1"/>
</dbReference>
<dbReference type="InterPro" id="IPR051322">
    <property type="entry name" value="AA_ABC_Transporter_Permease"/>
</dbReference>
<evidence type="ECO:0000256" key="11">
    <source>
        <dbReference type="ARBA" id="ARBA00060298"/>
    </source>
</evidence>
<dbReference type="OrthoDB" id="9814550at2"/>
<evidence type="ECO:0000256" key="6">
    <source>
        <dbReference type="ARBA" id="ARBA00022970"/>
    </source>
</evidence>
<evidence type="ECO:0000256" key="10">
    <source>
        <dbReference type="ARBA" id="ARBA00046835"/>
    </source>
</evidence>
<feature type="transmembrane region" description="Helical" evidence="14">
    <location>
        <begin position="120"/>
        <end position="143"/>
    </location>
</feature>